<evidence type="ECO:0000313" key="3">
    <source>
        <dbReference type="Proteomes" id="UP000002640"/>
    </source>
</evidence>
<protein>
    <submittedName>
        <fullName evidence="2">Uncharacterized protein</fullName>
    </submittedName>
</protein>
<dbReference type="KEGG" id="psoj:PHYSODRAFT_296509"/>
<keyword evidence="3" id="KW-1185">Reference proteome</keyword>
<dbReference type="InParanoid" id="G4YW32"/>
<evidence type="ECO:0000256" key="1">
    <source>
        <dbReference type="SAM" id="MobiDB-lite"/>
    </source>
</evidence>
<sequence>MPHDYADAVQAPGVAPVPVPGQVADQVGDDAAGNQFDVSTRESGRGASDSSGDRLDRLEGLIESLVRDASRDRLEKAQLQHGVYVSNSSAAGSSAFSQFLAARRQRVRADSLTEAMRQCSSNSSRLLSRSQCCSSSMHSRRTRVCSSSSLRLREASG</sequence>
<evidence type="ECO:0000313" key="2">
    <source>
        <dbReference type="EMBL" id="EGZ24415.1"/>
    </source>
</evidence>
<reference evidence="2 3" key="1">
    <citation type="journal article" date="2006" name="Science">
        <title>Phytophthora genome sequences uncover evolutionary origins and mechanisms of pathogenesis.</title>
        <authorList>
            <person name="Tyler B.M."/>
            <person name="Tripathy S."/>
            <person name="Zhang X."/>
            <person name="Dehal P."/>
            <person name="Jiang R.H."/>
            <person name="Aerts A."/>
            <person name="Arredondo F.D."/>
            <person name="Baxter L."/>
            <person name="Bensasson D."/>
            <person name="Beynon J.L."/>
            <person name="Chapman J."/>
            <person name="Damasceno C.M."/>
            <person name="Dorrance A.E."/>
            <person name="Dou D."/>
            <person name="Dickerman A.W."/>
            <person name="Dubchak I.L."/>
            <person name="Garbelotto M."/>
            <person name="Gijzen M."/>
            <person name="Gordon S.G."/>
            <person name="Govers F."/>
            <person name="Grunwald N.J."/>
            <person name="Huang W."/>
            <person name="Ivors K.L."/>
            <person name="Jones R.W."/>
            <person name="Kamoun S."/>
            <person name="Krampis K."/>
            <person name="Lamour K.H."/>
            <person name="Lee M.K."/>
            <person name="McDonald W.H."/>
            <person name="Medina M."/>
            <person name="Meijer H.J."/>
            <person name="Nordberg E.K."/>
            <person name="Maclean D.J."/>
            <person name="Ospina-Giraldo M.D."/>
            <person name="Morris P.F."/>
            <person name="Phuntumart V."/>
            <person name="Putnam N.H."/>
            <person name="Rash S."/>
            <person name="Rose J.K."/>
            <person name="Sakihama Y."/>
            <person name="Salamov A.A."/>
            <person name="Savidor A."/>
            <person name="Scheuring C.F."/>
            <person name="Smith B.M."/>
            <person name="Sobral B.W."/>
            <person name="Terry A."/>
            <person name="Torto-Alalibo T.A."/>
            <person name="Win J."/>
            <person name="Xu Z."/>
            <person name="Zhang H."/>
            <person name="Grigoriev I.V."/>
            <person name="Rokhsar D.S."/>
            <person name="Boore J.L."/>
        </authorList>
    </citation>
    <scope>NUCLEOTIDE SEQUENCE [LARGE SCALE GENOMIC DNA]</scope>
    <source>
        <strain evidence="2 3">P6497</strain>
    </source>
</reference>
<gene>
    <name evidence="2" type="ORF">PHYSODRAFT_296509</name>
</gene>
<dbReference type="AlphaFoldDB" id="G4YW32"/>
<dbReference type="Proteomes" id="UP000002640">
    <property type="component" value="Unassembled WGS sequence"/>
</dbReference>
<dbReference type="RefSeq" id="XP_009519703.1">
    <property type="nucleotide sequence ID" value="XM_009521408.1"/>
</dbReference>
<feature type="region of interest" description="Disordered" evidence="1">
    <location>
        <begin position="1"/>
        <end position="54"/>
    </location>
</feature>
<dbReference type="EMBL" id="JH159152">
    <property type="protein sequence ID" value="EGZ24415.1"/>
    <property type="molecule type" value="Genomic_DNA"/>
</dbReference>
<accession>G4YW32</accession>
<organism evidence="2 3">
    <name type="scientific">Phytophthora sojae (strain P6497)</name>
    <name type="common">Soybean stem and root rot agent</name>
    <name type="synonym">Phytophthora megasperma f. sp. glycines</name>
    <dbReference type="NCBI Taxonomy" id="1094619"/>
    <lineage>
        <taxon>Eukaryota</taxon>
        <taxon>Sar</taxon>
        <taxon>Stramenopiles</taxon>
        <taxon>Oomycota</taxon>
        <taxon>Peronosporomycetes</taxon>
        <taxon>Peronosporales</taxon>
        <taxon>Peronosporaceae</taxon>
        <taxon>Phytophthora</taxon>
    </lineage>
</organism>
<name>G4YW32_PHYSP</name>
<dbReference type="GeneID" id="20641379"/>
<feature type="compositionally biased region" description="Low complexity" evidence="1">
    <location>
        <begin position="7"/>
        <end position="26"/>
    </location>
</feature>
<proteinExistence type="predicted"/>